<gene>
    <name evidence="26" type="primary">evgS</name>
    <name evidence="26" type="ORF">HME9302_01841</name>
</gene>
<dbReference type="SUPFAM" id="SSF47226">
    <property type="entry name" value="Histidine-containing phosphotransfer domain, HPT domain"/>
    <property type="match status" value="1"/>
</dbReference>
<evidence type="ECO:0000256" key="2">
    <source>
        <dbReference type="ARBA" id="ARBA00004429"/>
    </source>
</evidence>
<dbReference type="Proteomes" id="UP000253727">
    <property type="component" value="Unassembled WGS sequence"/>
</dbReference>
<evidence type="ECO:0000256" key="3">
    <source>
        <dbReference type="ARBA" id="ARBA00012438"/>
    </source>
</evidence>
<evidence type="ECO:0000256" key="9">
    <source>
        <dbReference type="ARBA" id="ARBA00022741"/>
    </source>
</evidence>
<evidence type="ECO:0000313" key="26">
    <source>
        <dbReference type="EMBL" id="RDC60627.1"/>
    </source>
</evidence>
<keyword evidence="8 20" id="KW-0812">Transmembrane</keyword>
<feature type="transmembrane region" description="Helical" evidence="20">
    <location>
        <begin position="284"/>
        <end position="305"/>
    </location>
</feature>
<dbReference type="InterPro" id="IPR008207">
    <property type="entry name" value="Sig_transdc_His_kin_Hpt_dom"/>
</dbReference>
<dbReference type="SMART" id="SM00388">
    <property type="entry name" value="HisKA"/>
    <property type="match status" value="1"/>
</dbReference>
<dbReference type="GO" id="GO:0000155">
    <property type="term" value="F:phosphorelay sensor kinase activity"/>
    <property type="evidence" value="ECO:0007669"/>
    <property type="project" value="InterPro"/>
</dbReference>
<organism evidence="26 27">
    <name type="scientific">Alteripontixanthobacter maritimus</name>
    <dbReference type="NCBI Taxonomy" id="2161824"/>
    <lineage>
        <taxon>Bacteria</taxon>
        <taxon>Pseudomonadati</taxon>
        <taxon>Pseudomonadota</taxon>
        <taxon>Alphaproteobacteria</taxon>
        <taxon>Sphingomonadales</taxon>
        <taxon>Erythrobacteraceae</taxon>
        <taxon>Alteripontixanthobacter</taxon>
    </lineage>
</organism>
<dbReference type="PANTHER" id="PTHR43047:SF72">
    <property type="entry name" value="OSMOSENSING HISTIDINE PROTEIN KINASE SLN1"/>
    <property type="match status" value="1"/>
</dbReference>
<feature type="transmembrane region" description="Helical" evidence="20">
    <location>
        <begin position="55"/>
        <end position="71"/>
    </location>
</feature>
<dbReference type="GO" id="GO:0005886">
    <property type="term" value="C:plasma membrane"/>
    <property type="evidence" value="ECO:0007669"/>
    <property type="project" value="UniProtKB-SubCell"/>
</dbReference>
<feature type="transmembrane region" description="Helical" evidence="20">
    <location>
        <begin position="254"/>
        <end position="272"/>
    </location>
</feature>
<evidence type="ECO:0000256" key="7">
    <source>
        <dbReference type="ARBA" id="ARBA00022679"/>
    </source>
</evidence>
<dbReference type="Gene3D" id="1.20.120.160">
    <property type="entry name" value="HPT domain"/>
    <property type="match status" value="1"/>
</dbReference>
<evidence type="ECO:0000256" key="12">
    <source>
        <dbReference type="ARBA" id="ARBA00022989"/>
    </source>
</evidence>
<dbReference type="CDD" id="cd00130">
    <property type="entry name" value="PAS"/>
    <property type="match status" value="1"/>
</dbReference>
<dbReference type="InterPro" id="IPR005467">
    <property type="entry name" value="His_kinase_dom"/>
</dbReference>
<feature type="transmembrane region" description="Helical" evidence="20">
    <location>
        <begin position="21"/>
        <end position="43"/>
    </location>
</feature>
<comment type="caution">
    <text evidence="26">The sequence shown here is derived from an EMBL/GenBank/DDBJ whole genome shotgun (WGS) entry which is preliminary data.</text>
</comment>
<evidence type="ECO:0000256" key="19">
    <source>
        <dbReference type="SAM" id="MobiDB-lite"/>
    </source>
</evidence>
<sequence>MQAGKEMGSKAGRGISAPIALSAPKLAAAALAGGAVFGLLAYLGIDLTRGEGRFAAVWLPNAIAVAFLLRVRLKGENIFLAALWLGNVSANLVVGDSIYRAAGLASCNSVEIIVALALTRRVISARPDMRQIGDLAWFSLAAGIVAPMISATLATMVLASGAGVNLGNWARWALADGLGMIVIAPTILVIGDALRHPRIPSPGRMIEWAVITLAGILVTCAVFFQSTYPLLFLIGPVMLAHAFRLGVLGTAFAIINVAVIASLATVYGYGPITLVEDSLGSQLLTLQGFVASSFLVGLPVAAVLHRRRAILKDLRDREALLSMLTDNITDAVIRYDSNRIATYASPSARDVLGRDPEDLLDKTANGDVHEDSHGAISDVLERLYSGEVETERFTFRRLMDGADGKPQWLEADCATTLDADTGKVSGLVVSARNVTHRVELEAQLIRARRHAENAAQSKSQFLANMSHEIRTPMNGVLGFADLLLKSDLGTKEQEYADLIFESGNTMMALLNDILDVSKIEAGQIVITDAAVDLEHLLDGCLKLHTANARSKGLELILDWDSSLPPRITTDPLRLRQIVLNLLGNAIKFTEKGRVVLSARPQDQLLTIKVTDSGIGIPEDRLDDIFRPFEQADGATSRRYGGTGLGLTISRQLAGLLGGTLDAESRNGRGSVFALTLPLVEADTGAAMLGADAPTHQADTVRGDVIPTPGDEPYMDENTMPRANILLAEDHDINRMLVCAMLERCGQYVTIAENGNQAIAAIADARGAGEPFDLVLMDIQMPECDGYDATRAIRAAGISPQELPIIALTANAFPEDVAATKAVGMQAHLAKPLVFQDLVTTLQRWLPTRIIEEAELPRRRYDDLPIPAVKHGPGNLSQPNSGNPPLSTKPKSGGHSPAGPAAHDALQEKWHQRRAEALDAVADAIRTGTLEGVDLDALASTIHKLAGTAGMFGETELGEKAAALERALRAQVSGQVRRQLAEELLQAA</sequence>
<keyword evidence="9" id="KW-0547">Nucleotide-binding</keyword>
<dbReference type="InterPro" id="IPR013656">
    <property type="entry name" value="PAS_4"/>
</dbReference>
<protein>
    <recommendedName>
        <fullName evidence="16">Sensory/regulatory protein RpfC</fullName>
        <ecNumber evidence="3">2.7.13.3</ecNumber>
    </recommendedName>
</protein>
<comment type="subunit">
    <text evidence="15">At low DSF concentrations, interacts with RpfF.</text>
</comment>
<reference evidence="26 27" key="1">
    <citation type="submission" date="2018-04" db="EMBL/GenBank/DDBJ databases">
        <title>Altererythrobacter sp. HME9302 genome sequencing and assembly.</title>
        <authorList>
            <person name="Kang H."/>
            <person name="Kim H."/>
            <person name="Joh K."/>
        </authorList>
    </citation>
    <scope>NUCLEOTIDE SEQUENCE [LARGE SCALE GENOMIC DNA]</scope>
    <source>
        <strain evidence="26 27">HME9302</strain>
    </source>
</reference>
<dbReference type="InterPro" id="IPR003661">
    <property type="entry name" value="HisK_dim/P_dom"/>
</dbReference>
<evidence type="ECO:0000256" key="14">
    <source>
        <dbReference type="ARBA" id="ARBA00023136"/>
    </source>
</evidence>
<dbReference type="Pfam" id="PF05231">
    <property type="entry name" value="MASE1"/>
    <property type="match status" value="1"/>
</dbReference>
<dbReference type="InterPro" id="IPR003594">
    <property type="entry name" value="HATPase_dom"/>
</dbReference>
<keyword evidence="14 20" id="KW-0472">Membrane</keyword>
<dbReference type="SUPFAM" id="SSF55785">
    <property type="entry name" value="PYP-like sensor domain (PAS domain)"/>
    <property type="match status" value="1"/>
</dbReference>
<dbReference type="Gene3D" id="3.30.565.10">
    <property type="entry name" value="Histidine kinase-like ATPase, C-terminal domain"/>
    <property type="match status" value="1"/>
</dbReference>
<dbReference type="AlphaFoldDB" id="A0A369QBM1"/>
<dbReference type="InterPro" id="IPR036641">
    <property type="entry name" value="HPT_dom_sf"/>
</dbReference>
<dbReference type="InterPro" id="IPR000014">
    <property type="entry name" value="PAS"/>
</dbReference>
<dbReference type="CDD" id="cd00082">
    <property type="entry name" value="HisKA"/>
    <property type="match status" value="1"/>
</dbReference>
<dbReference type="GO" id="GO:0005524">
    <property type="term" value="F:ATP binding"/>
    <property type="evidence" value="ECO:0007669"/>
    <property type="project" value="UniProtKB-KW"/>
</dbReference>
<keyword evidence="5" id="KW-0997">Cell inner membrane</keyword>
<keyword evidence="27" id="KW-1185">Reference proteome</keyword>
<dbReference type="InterPro" id="IPR001789">
    <property type="entry name" value="Sig_transdc_resp-reg_receiver"/>
</dbReference>
<evidence type="ECO:0000256" key="11">
    <source>
        <dbReference type="ARBA" id="ARBA00022840"/>
    </source>
</evidence>
<dbReference type="RefSeq" id="WP_115366756.1">
    <property type="nucleotide sequence ID" value="NZ_QBKA01000002.1"/>
</dbReference>
<evidence type="ECO:0000259" key="21">
    <source>
        <dbReference type="PROSITE" id="PS50109"/>
    </source>
</evidence>
<dbReference type="InterPro" id="IPR011006">
    <property type="entry name" value="CheY-like_superfamily"/>
</dbReference>
<dbReference type="Gene3D" id="3.40.50.2300">
    <property type="match status" value="1"/>
</dbReference>
<feature type="region of interest" description="Disordered" evidence="19">
    <location>
        <begin position="864"/>
        <end position="904"/>
    </location>
</feature>
<feature type="transmembrane region" description="Helical" evidence="20">
    <location>
        <begin position="206"/>
        <end position="224"/>
    </location>
</feature>
<dbReference type="Gene3D" id="3.30.450.20">
    <property type="entry name" value="PAS domain"/>
    <property type="match status" value="1"/>
</dbReference>
<dbReference type="PROSITE" id="PS50110">
    <property type="entry name" value="RESPONSE_REGULATORY"/>
    <property type="match status" value="1"/>
</dbReference>
<evidence type="ECO:0000259" key="25">
    <source>
        <dbReference type="PROSITE" id="PS50894"/>
    </source>
</evidence>
<dbReference type="PROSITE" id="PS50109">
    <property type="entry name" value="HIS_KIN"/>
    <property type="match status" value="1"/>
</dbReference>
<keyword evidence="13" id="KW-0902">Two-component regulatory system</keyword>
<feature type="compositionally biased region" description="Polar residues" evidence="19">
    <location>
        <begin position="874"/>
        <end position="889"/>
    </location>
</feature>
<evidence type="ECO:0000256" key="17">
    <source>
        <dbReference type="PROSITE-ProRule" id="PRU00110"/>
    </source>
</evidence>
<evidence type="ECO:0000256" key="20">
    <source>
        <dbReference type="SAM" id="Phobius"/>
    </source>
</evidence>
<dbReference type="PANTHER" id="PTHR43047">
    <property type="entry name" value="TWO-COMPONENT HISTIDINE PROTEIN KINASE"/>
    <property type="match status" value="1"/>
</dbReference>
<dbReference type="OrthoDB" id="9801651at2"/>
<dbReference type="Pfam" id="PF02518">
    <property type="entry name" value="HATPase_c"/>
    <property type="match status" value="1"/>
</dbReference>
<feature type="domain" description="PAC" evidence="24">
    <location>
        <begin position="391"/>
        <end position="446"/>
    </location>
</feature>
<dbReference type="SUPFAM" id="SSF52172">
    <property type="entry name" value="CheY-like"/>
    <property type="match status" value="1"/>
</dbReference>
<dbReference type="Pfam" id="PF00072">
    <property type="entry name" value="Response_reg"/>
    <property type="match status" value="1"/>
</dbReference>
<evidence type="ECO:0000256" key="1">
    <source>
        <dbReference type="ARBA" id="ARBA00000085"/>
    </source>
</evidence>
<dbReference type="InterPro" id="IPR007895">
    <property type="entry name" value="MASE1"/>
</dbReference>
<dbReference type="Pfam" id="PF01627">
    <property type="entry name" value="Hpt"/>
    <property type="match status" value="1"/>
</dbReference>
<comment type="catalytic activity">
    <reaction evidence="1">
        <text>ATP + protein L-histidine = ADP + protein N-phospho-L-histidine.</text>
        <dbReference type="EC" id="2.7.13.3"/>
    </reaction>
</comment>
<dbReference type="Pfam" id="PF00512">
    <property type="entry name" value="HisKA"/>
    <property type="match status" value="1"/>
</dbReference>
<keyword evidence="10 26" id="KW-0418">Kinase</keyword>
<dbReference type="CDD" id="cd16922">
    <property type="entry name" value="HATPase_EvgS-ArcB-TorS-like"/>
    <property type="match status" value="1"/>
</dbReference>
<evidence type="ECO:0000256" key="10">
    <source>
        <dbReference type="ARBA" id="ARBA00022777"/>
    </source>
</evidence>
<feature type="transmembrane region" description="Helical" evidence="20">
    <location>
        <begin position="172"/>
        <end position="194"/>
    </location>
</feature>
<evidence type="ECO:0000313" key="27">
    <source>
        <dbReference type="Proteomes" id="UP000253727"/>
    </source>
</evidence>
<keyword evidence="12 20" id="KW-1133">Transmembrane helix</keyword>
<keyword evidence="6 18" id="KW-0597">Phosphoprotein</keyword>
<dbReference type="PROSITE" id="PS50894">
    <property type="entry name" value="HPT"/>
    <property type="match status" value="1"/>
</dbReference>
<dbReference type="SUPFAM" id="SSF55874">
    <property type="entry name" value="ATPase domain of HSP90 chaperone/DNA topoisomerase II/histidine kinase"/>
    <property type="match status" value="1"/>
</dbReference>
<dbReference type="CDD" id="cd17546">
    <property type="entry name" value="REC_hyHK_CKI1_RcsC-like"/>
    <property type="match status" value="1"/>
</dbReference>
<dbReference type="SMART" id="SM00091">
    <property type="entry name" value="PAS"/>
    <property type="match status" value="1"/>
</dbReference>
<evidence type="ECO:0000256" key="16">
    <source>
        <dbReference type="ARBA" id="ARBA00068150"/>
    </source>
</evidence>
<evidence type="ECO:0000256" key="13">
    <source>
        <dbReference type="ARBA" id="ARBA00023012"/>
    </source>
</evidence>
<dbReference type="InterPro" id="IPR035965">
    <property type="entry name" value="PAS-like_dom_sf"/>
</dbReference>
<dbReference type="InterPro" id="IPR000700">
    <property type="entry name" value="PAS-assoc_C"/>
</dbReference>
<evidence type="ECO:0000256" key="4">
    <source>
        <dbReference type="ARBA" id="ARBA00022475"/>
    </source>
</evidence>
<dbReference type="PROSITE" id="PS50113">
    <property type="entry name" value="PAC"/>
    <property type="match status" value="1"/>
</dbReference>
<dbReference type="SMART" id="SM00387">
    <property type="entry name" value="HATPase_c"/>
    <property type="match status" value="1"/>
</dbReference>
<feature type="modified residue" description="Phosphohistidine" evidence="17">
    <location>
        <position position="942"/>
    </location>
</feature>
<dbReference type="InterPro" id="IPR004358">
    <property type="entry name" value="Sig_transdc_His_kin-like_C"/>
</dbReference>
<dbReference type="Pfam" id="PF08448">
    <property type="entry name" value="PAS_4"/>
    <property type="match status" value="1"/>
</dbReference>
<evidence type="ECO:0000256" key="5">
    <source>
        <dbReference type="ARBA" id="ARBA00022519"/>
    </source>
</evidence>
<dbReference type="PRINTS" id="PR00344">
    <property type="entry name" value="BCTRLSENSOR"/>
</dbReference>
<dbReference type="SUPFAM" id="SSF47384">
    <property type="entry name" value="Homodimeric domain of signal transducing histidine kinase"/>
    <property type="match status" value="1"/>
</dbReference>
<dbReference type="InterPro" id="IPR036890">
    <property type="entry name" value="HATPase_C_sf"/>
</dbReference>
<dbReference type="EC" id="2.7.13.3" evidence="3"/>
<dbReference type="FunFam" id="1.10.287.130:FF:000002">
    <property type="entry name" value="Two-component osmosensing histidine kinase"/>
    <property type="match status" value="1"/>
</dbReference>
<dbReference type="Gene3D" id="1.10.287.130">
    <property type="match status" value="1"/>
</dbReference>
<evidence type="ECO:0000259" key="22">
    <source>
        <dbReference type="PROSITE" id="PS50110"/>
    </source>
</evidence>
<accession>A0A369QBM1</accession>
<feature type="transmembrane region" description="Helical" evidence="20">
    <location>
        <begin position="135"/>
        <end position="160"/>
    </location>
</feature>
<dbReference type="InterPro" id="IPR036097">
    <property type="entry name" value="HisK_dim/P_sf"/>
</dbReference>
<name>A0A369QBM1_9SPHN</name>
<dbReference type="FunFam" id="3.30.565.10:FF:000010">
    <property type="entry name" value="Sensor histidine kinase RcsC"/>
    <property type="match status" value="1"/>
</dbReference>
<evidence type="ECO:0000256" key="6">
    <source>
        <dbReference type="ARBA" id="ARBA00022553"/>
    </source>
</evidence>
<feature type="domain" description="PAS" evidence="23">
    <location>
        <begin position="317"/>
        <end position="387"/>
    </location>
</feature>
<dbReference type="SMART" id="SM00448">
    <property type="entry name" value="REC"/>
    <property type="match status" value="1"/>
</dbReference>
<keyword evidence="7 26" id="KW-0808">Transferase</keyword>
<feature type="domain" description="Histidine kinase" evidence="21">
    <location>
        <begin position="464"/>
        <end position="680"/>
    </location>
</feature>
<dbReference type="EMBL" id="QBKA01000002">
    <property type="protein sequence ID" value="RDC60627.1"/>
    <property type="molecule type" value="Genomic_DNA"/>
</dbReference>
<dbReference type="GO" id="GO:0009927">
    <property type="term" value="F:histidine phosphotransfer kinase activity"/>
    <property type="evidence" value="ECO:0007669"/>
    <property type="project" value="TreeGrafter"/>
</dbReference>
<evidence type="ECO:0000256" key="18">
    <source>
        <dbReference type="PROSITE-ProRule" id="PRU00169"/>
    </source>
</evidence>
<evidence type="ECO:0000256" key="8">
    <source>
        <dbReference type="ARBA" id="ARBA00022692"/>
    </source>
</evidence>
<dbReference type="PROSITE" id="PS50112">
    <property type="entry name" value="PAS"/>
    <property type="match status" value="1"/>
</dbReference>
<keyword evidence="4" id="KW-1003">Cell membrane</keyword>
<evidence type="ECO:0000259" key="23">
    <source>
        <dbReference type="PROSITE" id="PS50112"/>
    </source>
</evidence>
<evidence type="ECO:0000259" key="24">
    <source>
        <dbReference type="PROSITE" id="PS50113"/>
    </source>
</evidence>
<feature type="domain" description="Response regulatory" evidence="22">
    <location>
        <begin position="723"/>
        <end position="845"/>
    </location>
</feature>
<feature type="modified residue" description="4-aspartylphosphate" evidence="18">
    <location>
        <position position="777"/>
    </location>
</feature>
<proteinExistence type="predicted"/>
<comment type="subcellular location">
    <subcellularLocation>
        <location evidence="2">Cell inner membrane</location>
        <topology evidence="2">Multi-pass membrane protein</topology>
    </subcellularLocation>
</comment>
<feature type="domain" description="HPt" evidence="25">
    <location>
        <begin position="902"/>
        <end position="987"/>
    </location>
</feature>
<dbReference type="NCBIfam" id="TIGR00229">
    <property type="entry name" value="sensory_box"/>
    <property type="match status" value="1"/>
</dbReference>
<evidence type="ECO:0000256" key="15">
    <source>
        <dbReference type="ARBA" id="ARBA00064003"/>
    </source>
</evidence>
<keyword evidence="11" id="KW-0067">ATP-binding</keyword>